<dbReference type="RefSeq" id="XP_040652863.1">
    <property type="nucleotide sequence ID" value="XM_040795186.1"/>
</dbReference>
<dbReference type="GO" id="GO:0098552">
    <property type="term" value="C:side of membrane"/>
    <property type="evidence" value="ECO:0007669"/>
    <property type="project" value="UniProtKB-KW"/>
</dbReference>
<feature type="transmembrane region" description="Helical" evidence="14">
    <location>
        <begin position="149"/>
        <end position="179"/>
    </location>
</feature>
<feature type="transmembrane region" description="Helical" evidence="14">
    <location>
        <begin position="75"/>
        <end position="95"/>
    </location>
</feature>
<evidence type="ECO:0000256" key="7">
    <source>
        <dbReference type="ARBA" id="ARBA00022692"/>
    </source>
</evidence>
<feature type="domain" description="CFEM" evidence="15">
    <location>
        <begin position="12"/>
        <end position="65"/>
    </location>
</feature>
<evidence type="ECO:0000256" key="11">
    <source>
        <dbReference type="ARBA" id="ARBA00023157"/>
    </source>
</evidence>
<evidence type="ECO:0000256" key="14">
    <source>
        <dbReference type="SAM" id="Phobius"/>
    </source>
</evidence>
<evidence type="ECO:0000256" key="13">
    <source>
        <dbReference type="ARBA" id="ARBA00038359"/>
    </source>
</evidence>
<dbReference type="AlphaFoldDB" id="A0A135LZD9"/>
<dbReference type="Pfam" id="PF05730">
    <property type="entry name" value="CFEM"/>
    <property type="match status" value="1"/>
</dbReference>
<name>A0A135LZD9_PENPA</name>
<evidence type="ECO:0000259" key="17">
    <source>
        <dbReference type="Pfam" id="PF20684"/>
    </source>
</evidence>
<feature type="transmembrane region" description="Helical" evidence="14">
    <location>
        <begin position="270"/>
        <end position="292"/>
    </location>
</feature>
<evidence type="ECO:0008006" key="20">
    <source>
        <dbReference type="Google" id="ProtNLM"/>
    </source>
</evidence>
<accession>A0A135LZD9</accession>
<evidence type="ECO:0000256" key="1">
    <source>
        <dbReference type="ARBA" id="ARBA00004141"/>
    </source>
</evidence>
<organism evidence="18 19">
    <name type="scientific">Penicillium patulum</name>
    <name type="common">Penicillium griseofulvum</name>
    <dbReference type="NCBI Taxonomy" id="5078"/>
    <lineage>
        <taxon>Eukaryota</taxon>
        <taxon>Fungi</taxon>
        <taxon>Dikarya</taxon>
        <taxon>Ascomycota</taxon>
        <taxon>Pezizomycotina</taxon>
        <taxon>Eurotiomycetes</taxon>
        <taxon>Eurotiomycetidae</taxon>
        <taxon>Eurotiales</taxon>
        <taxon>Aspergillaceae</taxon>
        <taxon>Penicillium</taxon>
    </lineage>
</organism>
<dbReference type="PANTHER" id="PTHR33048:SF141">
    <property type="entry name" value="INTEGRAL MEMBRANE PROTEIN-RELATED"/>
    <property type="match status" value="1"/>
</dbReference>
<dbReference type="EMBL" id="LHQR01000013">
    <property type="protein sequence ID" value="KXG54328.1"/>
    <property type="molecule type" value="Genomic_DNA"/>
</dbReference>
<evidence type="ECO:0000256" key="8">
    <source>
        <dbReference type="ARBA" id="ARBA00022729"/>
    </source>
</evidence>
<evidence type="ECO:0000256" key="4">
    <source>
        <dbReference type="ARBA" id="ARBA00010031"/>
    </source>
</evidence>
<feature type="domain" description="Rhodopsin" evidence="17">
    <location>
        <begin position="93"/>
        <end position="332"/>
    </location>
</feature>
<keyword evidence="11" id="KW-1015">Disulfide bond</keyword>
<dbReference type="Proteomes" id="UP000070168">
    <property type="component" value="Unassembled WGS sequence"/>
</dbReference>
<gene>
    <name evidence="18" type="ORF">PGRI_074720</name>
</gene>
<dbReference type="STRING" id="5078.A0A135LZD9"/>
<reference evidence="18 19" key="1">
    <citation type="journal article" date="2016" name="BMC Genomics">
        <title>Genome sequencing and secondary metabolism of the postharvest pathogen Penicillium griseofulvum.</title>
        <authorList>
            <person name="Banani H."/>
            <person name="Marcet-Houben M."/>
            <person name="Ballester A.R."/>
            <person name="Abbruscato P."/>
            <person name="Gonzalez-Candelas L."/>
            <person name="Gabaldon T."/>
            <person name="Spadaro D."/>
        </authorList>
    </citation>
    <scope>NUCLEOTIDE SEQUENCE [LARGE SCALE GENOMIC DNA]</scope>
    <source>
        <strain evidence="18 19">PG3</strain>
    </source>
</reference>
<keyword evidence="5" id="KW-0964">Secreted</keyword>
<keyword evidence="9 14" id="KW-1133">Transmembrane helix</keyword>
<evidence type="ECO:0000256" key="10">
    <source>
        <dbReference type="ARBA" id="ARBA00023136"/>
    </source>
</evidence>
<feature type="transmembrane region" description="Helical" evidence="14">
    <location>
        <begin position="304"/>
        <end position="327"/>
    </location>
</feature>
<comment type="caution">
    <text evidence="18">The sequence shown here is derived from an EMBL/GenBank/DDBJ whole genome shotgun (WGS) entry which is preliminary data.</text>
</comment>
<comment type="similarity">
    <text evidence="4">Belongs to the RBT5 family.</text>
</comment>
<evidence type="ECO:0000313" key="18">
    <source>
        <dbReference type="EMBL" id="KXG54328.1"/>
    </source>
</evidence>
<keyword evidence="10 14" id="KW-0472">Membrane</keyword>
<dbReference type="InterPro" id="IPR036291">
    <property type="entry name" value="NAD(P)-bd_dom_sf"/>
</dbReference>
<dbReference type="Pfam" id="PF20684">
    <property type="entry name" value="Fung_rhodopsin"/>
    <property type="match status" value="1"/>
</dbReference>
<comment type="subcellular location">
    <subcellularLocation>
        <location evidence="2">Membrane</location>
        <topology evidence="2">Lipid-anchor</topology>
        <topology evidence="2">GPI-anchor</topology>
    </subcellularLocation>
    <subcellularLocation>
        <location evidence="1">Membrane</location>
        <topology evidence="1">Multi-pass membrane protein</topology>
    </subcellularLocation>
    <subcellularLocation>
        <location evidence="3">Secreted</location>
    </subcellularLocation>
</comment>
<evidence type="ECO:0000256" key="6">
    <source>
        <dbReference type="ARBA" id="ARBA00022622"/>
    </source>
</evidence>
<evidence type="ECO:0000259" key="15">
    <source>
        <dbReference type="Pfam" id="PF05730"/>
    </source>
</evidence>
<evidence type="ECO:0000256" key="5">
    <source>
        <dbReference type="ARBA" id="ARBA00022525"/>
    </source>
</evidence>
<dbReference type="Gene3D" id="3.40.50.720">
    <property type="entry name" value="NAD(P)-binding Rossmann-like Domain"/>
    <property type="match status" value="1"/>
</dbReference>
<dbReference type="InterPro" id="IPR008427">
    <property type="entry name" value="Extracellular_membr_CFEM_dom"/>
</dbReference>
<dbReference type="GO" id="GO:0005576">
    <property type="term" value="C:extracellular region"/>
    <property type="evidence" value="ECO:0007669"/>
    <property type="project" value="UniProtKB-SubCell"/>
</dbReference>
<protein>
    <recommendedName>
        <fullName evidence="20">NAD(P)-binding domain-containing protein</fullName>
    </recommendedName>
</protein>
<keyword evidence="6" id="KW-0336">GPI-anchor</keyword>
<proteinExistence type="inferred from homology"/>
<keyword evidence="12" id="KW-0449">Lipoprotein</keyword>
<evidence type="ECO:0000256" key="9">
    <source>
        <dbReference type="ARBA" id="ARBA00022989"/>
    </source>
</evidence>
<sequence length="689" mass="77067">MRLSSLRALYITCNNQLFSDCSLSNDTSCFCASSSRPTDLLDCVANNCTTKEFFTTKRLYEQECDITPLKGPPLVSGSTLVPLILASFFFVARIVAKSIGLAGGWGWDDYTIIVSYVLGVAIYVLNIYMIRSGFGRNIWDIDFPDITSFYQYFQALAVTYKIQISLAKISVCLFLLRIFQSSTFRYLAYTLIAINAAIGIIWALVDSFRCLPTRLIWTGWTNEESGQCINFINSTFVNCLVNIFVDSFMVVVPVYEVTKLQLPLRKKLTVALMFIVGSVLTIIAIIRVIVFWKNRWGINQTVGLYPLVHWSVIETQIAVMCACLPAFRALLGRVFPGFLGGSSRTYASPAVDYYHKQTSGKVAGATGAVGKTIVEQILNENKFSVVALTRREHVESPVSNVQYVQTDYDDHTTLVQQLERHAVQTVICAIGMLGDDCSQAQISLIKAADEASTVQRFITSEFGYFTREEYRPLALQIYLNLKLTHTCRRRHIDPGVDWFLEAADILKTSKLTYTRPVCGAFMDFLGMPYARSNIAPMNIVIDVLNRQAHIPGDGNTPITMIYSYDAATLVAKLLEVDEWSEFSFCNGDDTTLSEVLRMAEEICGEKFRVTYLKAEEVEKGNVPILEVPDGSGIQPKELLDYSVFGYIFPEPQSKPIIHPLVGILLLKDLNDTDLATSIFLRDLGIGKAE</sequence>
<comment type="similarity">
    <text evidence="13">Belongs to the SAT4 family.</text>
</comment>
<evidence type="ECO:0000256" key="2">
    <source>
        <dbReference type="ARBA" id="ARBA00004589"/>
    </source>
</evidence>
<keyword evidence="8" id="KW-0732">Signal</keyword>
<feature type="transmembrane region" description="Helical" evidence="14">
    <location>
        <begin position="240"/>
        <end position="258"/>
    </location>
</feature>
<feature type="transmembrane region" description="Helical" evidence="14">
    <location>
        <begin position="186"/>
        <end position="205"/>
    </location>
</feature>
<dbReference type="PANTHER" id="PTHR33048">
    <property type="entry name" value="PTH11-LIKE INTEGRAL MEMBRANE PROTEIN (AFU_ORTHOLOGUE AFUA_5G11245)"/>
    <property type="match status" value="1"/>
</dbReference>
<dbReference type="OMA" id="RSANILC"/>
<feature type="transmembrane region" description="Helical" evidence="14">
    <location>
        <begin position="107"/>
        <end position="129"/>
    </location>
</feature>
<dbReference type="OrthoDB" id="10000533at2759"/>
<keyword evidence="19" id="KW-1185">Reference proteome</keyword>
<evidence type="ECO:0000256" key="12">
    <source>
        <dbReference type="ARBA" id="ARBA00023288"/>
    </source>
</evidence>
<evidence type="ECO:0000313" key="19">
    <source>
        <dbReference type="Proteomes" id="UP000070168"/>
    </source>
</evidence>
<feature type="domain" description="NAD(P)-binding" evidence="16">
    <location>
        <begin position="364"/>
        <end position="514"/>
    </location>
</feature>
<dbReference type="Pfam" id="PF13460">
    <property type="entry name" value="NAD_binding_10"/>
    <property type="match status" value="1"/>
</dbReference>
<dbReference type="InterPro" id="IPR049326">
    <property type="entry name" value="Rhodopsin_dom_fungi"/>
</dbReference>
<keyword evidence="6" id="KW-0325">Glycoprotein</keyword>
<dbReference type="InterPro" id="IPR016040">
    <property type="entry name" value="NAD(P)-bd_dom"/>
</dbReference>
<keyword evidence="7 14" id="KW-0812">Transmembrane</keyword>
<dbReference type="InterPro" id="IPR052337">
    <property type="entry name" value="SAT4-like"/>
</dbReference>
<evidence type="ECO:0000259" key="16">
    <source>
        <dbReference type="Pfam" id="PF13460"/>
    </source>
</evidence>
<evidence type="ECO:0000256" key="3">
    <source>
        <dbReference type="ARBA" id="ARBA00004613"/>
    </source>
</evidence>
<dbReference type="GeneID" id="63710486"/>
<dbReference type="Gene3D" id="3.90.25.10">
    <property type="entry name" value="UDP-galactose 4-epimerase, domain 1"/>
    <property type="match status" value="1"/>
</dbReference>
<dbReference type="SUPFAM" id="SSF51735">
    <property type="entry name" value="NAD(P)-binding Rossmann-fold domains"/>
    <property type="match status" value="1"/>
</dbReference>